<dbReference type="InterPro" id="IPR006575">
    <property type="entry name" value="RWD_dom"/>
</dbReference>
<proteinExistence type="predicted"/>
<dbReference type="SUPFAM" id="SSF54495">
    <property type="entry name" value="UBC-like"/>
    <property type="match status" value="1"/>
</dbReference>
<evidence type="ECO:0000313" key="3">
    <source>
        <dbReference type="Proteomes" id="UP000887567"/>
    </source>
</evidence>
<dbReference type="EnsemblMetazoa" id="XM_028661940.1">
    <property type="protein sequence ID" value="XP_028517741.1"/>
    <property type="gene ID" value="LOC110248293"/>
</dbReference>
<dbReference type="OMA" id="ITEQHIS"/>
<dbReference type="GeneID" id="110248293"/>
<dbReference type="GO" id="GO:0061630">
    <property type="term" value="F:ubiquitin protein ligase activity"/>
    <property type="evidence" value="ECO:0007669"/>
    <property type="project" value="InterPro"/>
</dbReference>
<dbReference type="CDD" id="cd23818">
    <property type="entry name" value="RWD_RNF25"/>
    <property type="match status" value="1"/>
</dbReference>
<dbReference type="Proteomes" id="UP000887567">
    <property type="component" value="Unplaced"/>
</dbReference>
<dbReference type="KEGG" id="epa:110248293"/>
<dbReference type="PROSITE" id="PS50908">
    <property type="entry name" value="RWD"/>
    <property type="match status" value="1"/>
</dbReference>
<dbReference type="OrthoDB" id="432311at2759"/>
<dbReference type="Gene3D" id="3.10.110.10">
    <property type="entry name" value="Ubiquitin Conjugating Enzyme"/>
    <property type="match status" value="1"/>
</dbReference>
<dbReference type="AlphaFoldDB" id="A0A913YUJ8"/>
<reference evidence="2" key="1">
    <citation type="submission" date="2022-11" db="UniProtKB">
        <authorList>
            <consortium name="EnsemblMetazoa"/>
        </authorList>
    </citation>
    <scope>IDENTIFICATION</scope>
</reference>
<feature type="domain" description="RWD" evidence="1">
    <location>
        <begin position="17"/>
        <end position="125"/>
    </location>
</feature>
<dbReference type="PANTHER" id="PTHR13198:SF4">
    <property type="entry name" value="E3 UBIQUITIN-PROTEIN LIGASE RNF25"/>
    <property type="match status" value="1"/>
</dbReference>
<accession>A0A913YUJ8</accession>
<evidence type="ECO:0000313" key="2">
    <source>
        <dbReference type="EnsemblMetazoa" id="XP_028517741.1"/>
    </source>
</evidence>
<organism evidence="2 3">
    <name type="scientific">Exaiptasia diaphana</name>
    <name type="common">Tropical sea anemone</name>
    <name type="synonym">Aiptasia pulchella</name>
    <dbReference type="NCBI Taxonomy" id="2652724"/>
    <lineage>
        <taxon>Eukaryota</taxon>
        <taxon>Metazoa</taxon>
        <taxon>Cnidaria</taxon>
        <taxon>Anthozoa</taxon>
        <taxon>Hexacorallia</taxon>
        <taxon>Actiniaria</taxon>
        <taxon>Aiptasiidae</taxon>
        <taxon>Exaiptasia</taxon>
    </lineage>
</organism>
<evidence type="ECO:0000259" key="1">
    <source>
        <dbReference type="PROSITE" id="PS50908"/>
    </source>
</evidence>
<dbReference type="SMART" id="SM00591">
    <property type="entry name" value="RWD"/>
    <property type="match status" value="1"/>
</dbReference>
<dbReference type="SUPFAM" id="SSF57850">
    <property type="entry name" value="RING/U-box"/>
    <property type="match status" value="1"/>
</dbReference>
<dbReference type="GO" id="GO:0005634">
    <property type="term" value="C:nucleus"/>
    <property type="evidence" value="ECO:0007669"/>
    <property type="project" value="TreeGrafter"/>
</dbReference>
<keyword evidence="3" id="KW-1185">Reference proteome</keyword>
<name>A0A913YUJ8_EXADI</name>
<dbReference type="InterPro" id="IPR039133">
    <property type="entry name" value="RNF25"/>
</dbReference>
<protein>
    <recommendedName>
        <fullName evidence="1">RWD domain-containing protein</fullName>
    </recommendedName>
</protein>
<dbReference type="InterPro" id="IPR016135">
    <property type="entry name" value="UBQ-conjugating_enzyme/RWD"/>
</dbReference>
<dbReference type="Pfam" id="PF05773">
    <property type="entry name" value="RWD"/>
    <property type="match status" value="1"/>
</dbReference>
<sequence>MATAGEDDDEDGYSLKEEIEMLEAIYIHELTIKGRKDRPSSISLLLHPSTGEEDDKKYVCLTLEIILTNEYPNELPSIKIRNPRGLSEDHDCFTKTDCYHYFHCHCLLRYIDYHLNHCDENSDDSSAQQIICPMCREPITYDLDALKSAPDLDDNEEKIVYHADAEMKRLQREMSKLYNQQLQKGAIINVEEEKNKAVISLNMVNYLNSPYTLKQKWEITEQHISTSVSEK</sequence>
<dbReference type="RefSeq" id="XP_028517741.1">
    <property type="nucleotide sequence ID" value="XM_028661940.1"/>
</dbReference>
<dbReference type="PANTHER" id="PTHR13198">
    <property type="entry name" value="RING FINGER PROTEIN 25"/>
    <property type="match status" value="1"/>
</dbReference>
<dbReference type="GO" id="GO:0016567">
    <property type="term" value="P:protein ubiquitination"/>
    <property type="evidence" value="ECO:0007669"/>
    <property type="project" value="TreeGrafter"/>
</dbReference>